<feature type="transmembrane region" description="Helical" evidence="1">
    <location>
        <begin position="24"/>
        <end position="41"/>
    </location>
</feature>
<keyword evidence="1" id="KW-1133">Transmembrane helix</keyword>
<feature type="transmembrane region" description="Helical" evidence="1">
    <location>
        <begin position="105"/>
        <end position="124"/>
    </location>
</feature>
<protein>
    <submittedName>
        <fullName evidence="2">Uncharacterized protein</fullName>
    </submittedName>
</protein>
<organism evidence="2 3">
    <name type="scientific">Aestuariispira insulae</name>
    <dbReference type="NCBI Taxonomy" id="1461337"/>
    <lineage>
        <taxon>Bacteria</taxon>
        <taxon>Pseudomonadati</taxon>
        <taxon>Pseudomonadota</taxon>
        <taxon>Alphaproteobacteria</taxon>
        <taxon>Rhodospirillales</taxon>
        <taxon>Kiloniellaceae</taxon>
        <taxon>Aestuariispira</taxon>
    </lineage>
</organism>
<evidence type="ECO:0000256" key="1">
    <source>
        <dbReference type="SAM" id="Phobius"/>
    </source>
</evidence>
<sequence>MVAGTFGMKKNIKNKIEQRERCPVNIWFLILVLATPVPLYFAQSRPTLGQKVFLIFIGILIANILLNLALGSMWSEIIAEVNATAEPSAEQIAARDLAQVRKTTLMFGGWLPAGMLVGIWWLILKVARRASGQAA</sequence>
<accession>A0A3D9HRT8</accession>
<reference evidence="2 3" key="1">
    <citation type="submission" date="2018-07" db="EMBL/GenBank/DDBJ databases">
        <title>Genomic Encyclopedia of Type Strains, Phase III (KMG-III): the genomes of soil and plant-associated and newly described type strains.</title>
        <authorList>
            <person name="Whitman W."/>
        </authorList>
    </citation>
    <scope>NUCLEOTIDE SEQUENCE [LARGE SCALE GENOMIC DNA]</scope>
    <source>
        <strain evidence="2 3">CECT 8488</strain>
    </source>
</reference>
<keyword evidence="3" id="KW-1185">Reference proteome</keyword>
<dbReference type="EMBL" id="QRDW01000002">
    <property type="protein sequence ID" value="RED52041.1"/>
    <property type="molecule type" value="Genomic_DNA"/>
</dbReference>
<name>A0A3D9HRT8_9PROT</name>
<evidence type="ECO:0000313" key="2">
    <source>
        <dbReference type="EMBL" id="RED52041.1"/>
    </source>
</evidence>
<keyword evidence="1" id="KW-0472">Membrane</keyword>
<proteinExistence type="predicted"/>
<keyword evidence="1" id="KW-0812">Transmembrane</keyword>
<dbReference type="AlphaFoldDB" id="A0A3D9HRT8"/>
<comment type="caution">
    <text evidence="2">The sequence shown here is derived from an EMBL/GenBank/DDBJ whole genome shotgun (WGS) entry which is preliminary data.</text>
</comment>
<dbReference type="Proteomes" id="UP000256845">
    <property type="component" value="Unassembled WGS sequence"/>
</dbReference>
<feature type="transmembrane region" description="Helical" evidence="1">
    <location>
        <begin position="53"/>
        <end position="74"/>
    </location>
</feature>
<evidence type="ECO:0000313" key="3">
    <source>
        <dbReference type="Proteomes" id="UP000256845"/>
    </source>
</evidence>
<gene>
    <name evidence="2" type="ORF">DFP90_10257</name>
</gene>